<dbReference type="Proteomes" id="UP000030672">
    <property type="component" value="Unassembled WGS sequence"/>
</dbReference>
<dbReference type="GeneID" id="63916025"/>
<keyword evidence="2" id="KW-1185">Reference proteome</keyword>
<evidence type="ECO:0000313" key="2">
    <source>
        <dbReference type="Proteomes" id="UP000030672"/>
    </source>
</evidence>
<reference evidence="1 2" key="1">
    <citation type="journal article" date="2014" name="BMC Genomics">
        <title>Genome sequencing of four Aureobasidium pullulans varieties: biotechnological potential, stress tolerance, and description of new species.</title>
        <authorList>
            <person name="Gostin Ar C."/>
            <person name="Ohm R.A."/>
            <person name="Kogej T."/>
            <person name="Sonjak S."/>
            <person name="Turk M."/>
            <person name="Zajc J."/>
            <person name="Zalar P."/>
            <person name="Grube M."/>
            <person name="Sun H."/>
            <person name="Han J."/>
            <person name="Sharma A."/>
            <person name="Chiniquy J."/>
            <person name="Ngan C.Y."/>
            <person name="Lipzen A."/>
            <person name="Barry K."/>
            <person name="Grigoriev I.V."/>
            <person name="Gunde-Cimerman N."/>
        </authorList>
    </citation>
    <scope>NUCLEOTIDE SEQUENCE [LARGE SCALE GENOMIC DNA]</scope>
    <source>
        <strain evidence="1 2">CBS 110374</strain>
    </source>
</reference>
<accession>A0A074VMX6</accession>
<gene>
    <name evidence="1" type="ORF">M437DRAFT_54244</name>
</gene>
<dbReference type="RefSeq" id="XP_040877492.1">
    <property type="nucleotide sequence ID" value="XM_041022652.1"/>
</dbReference>
<dbReference type="HOGENOM" id="CLU_1061657_0_0_1"/>
<dbReference type="InterPro" id="IPR021858">
    <property type="entry name" value="Fun_TF"/>
</dbReference>
<name>A0A074VMX6_AURM1</name>
<proteinExistence type="predicted"/>
<dbReference type="Pfam" id="PF11951">
    <property type="entry name" value="Fungal_trans_2"/>
    <property type="match status" value="1"/>
</dbReference>
<evidence type="ECO:0008006" key="3">
    <source>
        <dbReference type="Google" id="ProtNLM"/>
    </source>
</evidence>
<organism evidence="1 2">
    <name type="scientific">Aureobasidium melanogenum (strain CBS 110374)</name>
    <name type="common">Aureobasidium pullulans var. melanogenum</name>
    <dbReference type="NCBI Taxonomy" id="1043003"/>
    <lineage>
        <taxon>Eukaryota</taxon>
        <taxon>Fungi</taxon>
        <taxon>Dikarya</taxon>
        <taxon>Ascomycota</taxon>
        <taxon>Pezizomycotina</taxon>
        <taxon>Dothideomycetes</taxon>
        <taxon>Dothideomycetidae</taxon>
        <taxon>Dothideales</taxon>
        <taxon>Saccotheciaceae</taxon>
        <taxon>Aureobasidium</taxon>
    </lineage>
</organism>
<evidence type="ECO:0000313" key="1">
    <source>
        <dbReference type="EMBL" id="KEQ60469.1"/>
    </source>
</evidence>
<dbReference type="AlphaFoldDB" id="A0A074VMX6"/>
<dbReference type="EMBL" id="KL584842">
    <property type="protein sequence ID" value="KEQ60469.1"/>
    <property type="molecule type" value="Genomic_DNA"/>
</dbReference>
<protein>
    <recommendedName>
        <fullName evidence="3">Transcription factor domain-containing protein</fullName>
    </recommendedName>
</protein>
<sequence>MAAYFTRFEGDSCTFDLDGPSVMTLRVKALQETQKAIEDPDRCVSLGVIAAIISSILEAYVRGDTVTCKLHLVGLRAIMTQRQRLLGVSSLYSDFKICVLITTCEIICARACGITPEFPFRLSYFQTTASFGPPRSPSRFSQLVNTAWSLDPRRHKSSNSIYNSIISRPEPQMDNTPACYELISTTMFSMLFGFKQWLVSHESADPNPISNRFVELVTSSMDEILPDDAPDASSTTLPTTRLDECTGQDILKLMILVTGSGT</sequence>